<dbReference type="Proteomes" id="UP000226420">
    <property type="component" value="Unassembled WGS sequence"/>
</dbReference>
<dbReference type="EMBL" id="FOLW01000005">
    <property type="protein sequence ID" value="SFC91126.1"/>
    <property type="molecule type" value="Genomic_DNA"/>
</dbReference>
<evidence type="ECO:0000256" key="6">
    <source>
        <dbReference type="ARBA" id="ARBA00022989"/>
    </source>
</evidence>
<feature type="transmembrane region" description="Helical" evidence="8">
    <location>
        <begin position="57"/>
        <end position="76"/>
    </location>
</feature>
<gene>
    <name evidence="10" type="ORF">SAMN02745723_105193</name>
</gene>
<dbReference type="PROSITE" id="PS50850">
    <property type="entry name" value="MFS"/>
    <property type="match status" value="1"/>
</dbReference>
<organism evidence="10 11">
    <name type="scientific">Pragia fontium DSM 5563 = ATCC 49100</name>
    <dbReference type="NCBI Taxonomy" id="1122977"/>
    <lineage>
        <taxon>Bacteria</taxon>
        <taxon>Pseudomonadati</taxon>
        <taxon>Pseudomonadota</taxon>
        <taxon>Gammaproteobacteria</taxon>
        <taxon>Enterobacterales</taxon>
        <taxon>Budviciaceae</taxon>
        <taxon>Pragia</taxon>
    </lineage>
</organism>
<evidence type="ECO:0000259" key="9">
    <source>
        <dbReference type="PROSITE" id="PS50850"/>
    </source>
</evidence>
<keyword evidence="4" id="KW-1003">Cell membrane</keyword>
<evidence type="ECO:0000313" key="11">
    <source>
        <dbReference type="Proteomes" id="UP000226420"/>
    </source>
</evidence>
<dbReference type="Pfam" id="PF07690">
    <property type="entry name" value="MFS_1"/>
    <property type="match status" value="1"/>
</dbReference>
<dbReference type="InterPro" id="IPR004812">
    <property type="entry name" value="Efflux_drug-R_Bcr/CmlA"/>
</dbReference>
<evidence type="ECO:0000256" key="1">
    <source>
        <dbReference type="ARBA" id="ARBA00004651"/>
    </source>
</evidence>
<protein>
    <recommendedName>
        <fullName evidence="8">Bcr/CflA family efflux transporter</fullName>
    </recommendedName>
</protein>
<dbReference type="Gene3D" id="1.20.1720.10">
    <property type="entry name" value="Multidrug resistance protein D"/>
    <property type="match status" value="1"/>
</dbReference>
<feature type="transmembrane region" description="Helical" evidence="8">
    <location>
        <begin position="176"/>
        <end position="196"/>
    </location>
</feature>
<feature type="transmembrane region" description="Helical" evidence="8">
    <location>
        <begin position="146"/>
        <end position="170"/>
    </location>
</feature>
<reference evidence="10 11" key="1">
    <citation type="submission" date="2016-10" db="EMBL/GenBank/DDBJ databases">
        <authorList>
            <person name="Varghese N."/>
            <person name="Submissions S."/>
        </authorList>
    </citation>
    <scope>NUCLEOTIDE SEQUENCE [LARGE SCALE GENOMIC DNA]</scope>
    <source>
        <strain evidence="10 11">DSM 5563</strain>
    </source>
</reference>
<dbReference type="GO" id="GO:0005886">
    <property type="term" value="C:plasma membrane"/>
    <property type="evidence" value="ECO:0007669"/>
    <property type="project" value="UniProtKB-SubCell"/>
</dbReference>
<dbReference type="NCBIfam" id="TIGR00710">
    <property type="entry name" value="efflux_Bcr_CflA"/>
    <property type="match status" value="1"/>
</dbReference>
<evidence type="ECO:0000256" key="2">
    <source>
        <dbReference type="ARBA" id="ARBA00006236"/>
    </source>
</evidence>
<keyword evidence="3 8" id="KW-0813">Transport</keyword>
<evidence type="ECO:0000256" key="8">
    <source>
        <dbReference type="RuleBase" id="RU365088"/>
    </source>
</evidence>
<feature type="transmembrane region" description="Helical" evidence="8">
    <location>
        <begin position="292"/>
        <end position="318"/>
    </location>
</feature>
<dbReference type="SUPFAM" id="SSF103473">
    <property type="entry name" value="MFS general substrate transporter"/>
    <property type="match status" value="1"/>
</dbReference>
<feature type="transmembrane region" description="Helical" evidence="8">
    <location>
        <begin position="324"/>
        <end position="343"/>
    </location>
</feature>
<comment type="similarity">
    <text evidence="2 8">Belongs to the major facilitator superfamily. Bcr/CmlA family.</text>
</comment>
<dbReference type="NCBIfam" id="NF008314">
    <property type="entry name" value="PRK11102.1"/>
    <property type="match status" value="1"/>
</dbReference>
<evidence type="ECO:0000256" key="3">
    <source>
        <dbReference type="ARBA" id="ARBA00022448"/>
    </source>
</evidence>
<dbReference type="GO" id="GO:0015385">
    <property type="term" value="F:sodium:proton antiporter activity"/>
    <property type="evidence" value="ECO:0007669"/>
    <property type="project" value="TreeGrafter"/>
</dbReference>
<dbReference type="InterPro" id="IPR011701">
    <property type="entry name" value="MFS"/>
</dbReference>
<comment type="caution">
    <text evidence="10">The sequence shown here is derived from an EMBL/GenBank/DDBJ whole genome shotgun (WGS) entry which is preliminary data.</text>
</comment>
<evidence type="ECO:0000313" key="10">
    <source>
        <dbReference type="EMBL" id="SFC91126.1"/>
    </source>
</evidence>
<accession>A0AAJ4WB11</accession>
<dbReference type="InterPro" id="IPR036259">
    <property type="entry name" value="MFS_trans_sf"/>
</dbReference>
<keyword evidence="5 8" id="KW-0812">Transmembrane</keyword>
<feature type="transmembrane region" description="Helical" evidence="8">
    <location>
        <begin position="380"/>
        <end position="399"/>
    </location>
</feature>
<dbReference type="PANTHER" id="PTHR23502">
    <property type="entry name" value="MAJOR FACILITATOR SUPERFAMILY"/>
    <property type="match status" value="1"/>
</dbReference>
<feature type="transmembrane region" description="Helical" evidence="8">
    <location>
        <begin position="113"/>
        <end position="134"/>
    </location>
</feature>
<evidence type="ECO:0000256" key="4">
    <source>
        <dbReference type="ARBA" id="ARBA00022475"/>
    </source>
</evidence>
<evidence type="ECO:0000256" key="5">
    <source>
        <dbReference type="ARBA" id="ARBA00022692"/>
    </source>
</evidence>
<keyword evidence="8" id="KW-0997">Cell inner membrane</keyword>
<feature type="transmembrane region" description="Helical" evidence="8">
    <location>
        <begin position="88"/>
        <end position="107"/>
    </location>
</feature>
<keyword evidence="6 8" id="KW-1133">Transmembrane helix</keyword>
<feature type="transmembrane region" description="Helical" evidence="8">
    <location>
        <begin position="226"/>
        <end position="250"/>
    </location>
</feature>
<feature type="transmembrane region" description="Helical" evidence="8">
    <location>
        <begin position="21"/>
        <end position="37"/>
    </location>
</feature>
<dbReference type="CDD" id="cd17320">
    <property type="entry name" value="MFS_MdfA_MDR_like"/>
    <property type="match status" value="1"/>
</dbReference>
<dbReference type="FunFam" id="1.20.1720.10:FF:000005">
    <property type="entry name" value="Bcr/CflA family efflux transporter"/>
    <property type="match status" value="1"/>
</dbReference>
<proteinExistence type="inferred from homology"/>
<dbReference type="PANTHER" id="PTHR23502:SF132">
    <property type="entry name" value="POLYAMINE TRANSPORTER 2-RELATED"/>
    <property type="match status" value="1"/>
</dbReference>
<feature type="transmembrane region" description="Helical" evidence="8">
    <location>
        <begin position="262"/>
        <end position="280"/>
    </location>
</feature>
<feature type="domain" description="Major facilitator superfamily (MFS) profile" evidence="9">
    <location>
        <begin position="22"/>
        <end position="405"/>
    </location>
</feature>
<keyword evidence="7 8" id="KW-0472">Membrane</keyword>
<dbReference type="GO" id="GO:1990961">
    <property type="term" value="P:xenobiotic detoxification by transmembrane export across the plasma membrane"/>
    <property type="evidence" value="ECO:0007669"/>
    <property type="project" value="InterPro"/>
</dbReference>
<evidence type="ECO:0000256" key="7">
    <source>
        <dbReference type="ARBA" id="ARBA00023136"/>
    </source>
</evidence>
<dbReference type="GO" id="GO:0042910">
    <property type="term" value="F:xenobiotic transmembrane transporter activity"/>
    <property type="evidence" value="ECO:0007669"/>
    <property type="project" value="InterPro"/>
</dbReference>
<comment type="subcellular location">
    <subcellularLocation>
        <location evidence="8">Cell inner membrane</location>
        <topology evidence="8">Multi-pass membrane protein</topology>
    </subcellularLocation>
    <subcellularLocation>
        <location evidence="1">Cell membrane</location>
        <topology evidence="1">Multi-pass membrane protein</topology>
    </subcellularLocation>
</comment>
<feature type="transmembrane region" description="Helical" evidence="8">
    <location>
        <begin position="355"/>
        <end position="374"/>
    </location>
</feature>
<dbReference type="AlphaFoldDB" id="A0AAJ4WB11"/>
<name>A0AAJ4WB11_9GAMM</name>
<sequence length="407" mass="44317">MSNPAPQYTTEQITPGGSRRGLIFILGLLSMLMPLSIDMYLPAMPGIALDFGVSDGMVQLTLSAYIIGFAVGQLFYGPMADSIGRKPVIIGGVFVFALAAAGCALVQTVEQLILLRCLHGLAAASASVVISALMRDMFSKEEFSRMMSFVTLVMTIAPLMAPIIGGFLLIWFSWHAIFWVLSGTALLAVLLVKFCIPETLRKENRQKFNFMTTLRNFASLFRHRRVISYMLSSAFSFAGMFSFLSAGPFVYIGLNGVSPQNFGYYFALNIVCLFIMTTINSRNVRRMGAVKMLRLGLTVQFIMGMWLVFSLVAGLGFWSLVIGVAGYMGCISMISSNAMAIILEDFPHMAGTAASLAGTLRFGVGAAVGGGLALMTANTAWPMVSSMAFCVIGAVFFYWRSWRKNTH</sequence>
<dbReference type="InterPro" id="IPR020846">
    <property type="entry name" value="MFS_dom"/>
</dbReference>